<evidence type="ECO:0000313" key="10">
    <source>
        <dbReference type="Proteomes" id="UP000694941"/>
    </source>
</evidence>
<dbReference type="GeneID" id="106465978"/>
<dbReference type="RefSeq" id="XP_022249644.1">
    <property type="nucleotide sequence ID" value="XM_022393936.1"/>
</dbReference>
<dbReference type="PANTHER" id="PTHR28607">
    <property type="entry name" value="EXPRESSED PROTEIN"/>
    <property type="match status" value="1"/>
</dbReference>
<evidence type="ECO:0000313" key="11">
    <source>
        <dbReference type="RefSeq" id="XP_013781681.1"/>
    </source>
</evidence>
<feature type="region of interest" description="Disordered" evidence="8">
    <location>
        <begin position="54"/>
        <end position="80"/>
    </location>
</feature>
<evidence type="ECO:0000313" key="14">
    <source>
        <dbReference type="RefSeq" id="XP_022249646.1"/>
    </source>
</evidence>
<name>A0ABM1T188_LIMPO</name>
<organism evidence="10 12">
    <name type="scientific">Limulus polyphemus</name>
    <name type="common">Atlantic horseshoe crab</name>
    <dbReference type="NCBI Taxonomy" id="6850"/>
    <lineage>
        <taxon>Eukaryota</taxon>
        <taxon>Metazoa</taxon>
        <taxon>Ecdysozoa</taxon>
        <taxon>Arthropoda</taxon>
        <taxon>Chelicerata</taxon>
        <taxon>Merostomata</taxon>
        <taxon>Xiphosura</taxon>
        <taxon>Limulidae</taxon>
        <taxon>Limulus</taxon>
    </lineage>
</organism>
<reference evidence="11 12" key="1">
    <citation type="submission" date="2025-05" db="UniProtKB">
        <authorList>
            <consortium name="RefSeq"/>
        </authorList>
    </citation>
    <scope>IDENTIFICATION</scope>
    <source>
        <tissue evidence="11 12">Muscle</tissue>
    </source>
</reference>
<evidence type="ECO:0000256" key="9">
    <source>
        <dbReference type="SAM" id="Phobius"/>
    </source>
</evidence>
<evidence type="ECO:0000313" key="12">
    <source>
        <dbReference type="RefSeq" id="XP_022249644.1"/>
    </source>
</evidence>
<evidence type="ECO:0000256" key="2">
    <source>
        <dbReference type="ARBA" id="ARBA00006986"/>
    </source>
</evidence>
<evidence type="ECO:0000256" key="8">
    <source>
        <dbReference type="SAM" id="MobiDB-lite"/>
    </source>
</evidence>
<keyword evidence="3 9" id="KW-0812">Transmembrane</keyword>
<accession>A0ABM1T188</accession>
<dbReference type="Proteomes" id="UP000694941">
    <property type="component" value="Unplaced"/>
</dbReference>
<keyword evidence="4" id="KW-0732">Signal</keyword>
<evidence type="ECO:0000256" key="4">
    <source>
        <dbReference type="ARBA" id="ARBA00022729"/>
    </source>
</evidence>
<keyword evidence="10" id="KW-1185">Reference proteome</keyword>
<dbReference type="RefSeq" id="XP_013781681.1">
    <property type="nucleotide sequence ID" value="XM_013926227.2"/>
</dbReference>
<keyword evidence="6 9" id="KW-0472">Membrane</keyword>
<evidence type="ECO:0000256" key="7">
    <source>
        <dbReference type="ARBA" id="ARBA00023180"/>
    </source>
</evidence>
<dbReference type="RefSeq" id="XP_022249646.1">
    <property type="nucleotide sequence ID" value="XM_022393938.1"/>
</dbReference>
<protein>
    <submittedName>
        <fullName evidence="11 12">Membrane protein FAM174B-like</fullName>
    </submittedName>
</protein>
<comment type="similarity">
    <text evidence="2">Belongs to the FAM174 family.</text>
</comment>
<evidence type="ECO:0000256" key="5">
    <source>
        <dbReference type="ARBA" id="ARBA00022989"/>
    </source>
</evidence>
<feature type="compositionally biased region" description="Basic and acidic residues" evidence="8">
    <location>
        <begin position="54"/>
        <end position="63"/>
    </location>
</feature>
<dbReference type="Pfam" id="PF06679">
    <property type="entry name" value="DUF1180"/>
    <property type="match status" value="1"/>
</dbReference>
<feature type="transmembrane region" description="Helical" evidence="9">
    <location>
        <begin position="125"/>
        <end position="144"/>
    </location>
</feature>
<keyword evidence="7" id="KW-0325">Glycoprotein</keyword>
<evidence type="ECO:0000313" key="13">
    <source>
        <dbReference type="RefSeq" id="XP_022249645.1"/>
    </source>
</evidence>
<dbReference type="PANTHER" id="PTHR28607:SF4">
    <property type="entry name" value="TRANSMEMBRANE PROTEIN"/>
    <property type="match status" value="1"/>
</dbReference>
<proteinExistence type="inferred from homology"/>
<keyword evidence="5 9" id="KW-1133">Transmembrane helix</keyword>
<dbReference type="InterPro" id="IPR009565">
    <property type="entry name" value="FAM174-like"/>
</dbReference>
<evidence type="ECO:0000256" key="6">
    <source>
        <dbReference type="ARBA" id="ARBA00023136"/>
    </source>
</evidence>
<evidence type="ECO:0000256" key="1">
    <source>
        <dbReference type="ARBA" id="ARBA00004479"/>
    </source>
</evidence>
<gene>
    <name evidence="11 12 13 14" type="primary">LOC106465978</name>
</gene>
<dbReference type="RefSeq" id="XP_022249645.1">
    <property type="nucleotide sequence ID" value="XM_022393937.1"/>
</dbReference>
<evidence type="ECO:0000256" key="3">
    <source>
        <dbReference type="ARBA" id="ARBA00022692"/>
    </source>
</evidence>
<sequence>MEFSVCFKWTIFGTILYLSLLYDSDCLSEKTVDAEKGGNGKSYEAITKIYESKSGNDTDEKTRSKTKLKPNAHEMKELSTSNSIGHSTLKRTLNGSLERNDTFEDTYLKTIFNFQHSYKAVTQTLYVVFAGMVIVMIYFVIRMVRSRRRKNKSRKYGLITASGSEVEMQPLDKSDDDEEDAVLFDVHHKTIYNLN</sequence>
<comment type="subcellular location">
    <subcellularLocation>
        <location evidence="1">Membrane</location>
        <topology evidence="1">Single-pass type I membrane protein</topology>
    </subcellularLocation>
</comment>